<evidence type="ECO:0000256" key="6">
    <source>
        <dbReference type="ARBA" id="ARBA00048470"/>
    </source>
</evidence>
<comment type="pathway">
    <text evidence="1">Porphyrin-containing compound metabolism; protoheme biosynthesis.</text>
</comment>
<dbReference type="Pfam" id="PF22451">
    <property type="entry name" value="NirdL-like_HTH"/>
    <property type="match status" value="1"/>
</dbReference>
<evidence type="ECO:0000256" key="2">
    <source>
        <dbReference type="ARBA" id="ARBA00023133"/>
    </source>
</evidence>
<dbReference type="UniPathway" id="UPA00252"/>
<protein>
    <recommendedName>
        <fullName evidence="5">siroheme decarboxylase</fullName>
        <ecNumber evidence="5">4.1.1.111</ecNumber>
    </recommendedName>
</protein>
<dbReference type="Pfam" id="PF17805">
    <property type="entry name" value="AsnC_trans_reg2"/>
    <property type="match status" value="1"/>
</dbReference>
<evidence type="ECO:0000313" key="10">
    <source>
        <dbReference type="Proteomes" id="UP000199053"/>
    </source>
</evidence>
<reference evidence="10" key="1">
    <citation type="submission" date="2016-10" db="EMBL/GenBank/DDBJ databases">
        <authorList>
            <person name="Varghese N."/>
            <person name="Submissions S."/>
        </authorList>
    </citation>
    <scope>NUCLEOTIDE SEQUENCE [LARGE SCALE GENOMIC DNA]</scope>
    <source>
        <strain evidence="10">DSM 16995</strain>
    </source>
</reference>
<keyword evidence="9" id="KW-0238">DNA-binding</keyword>
<evidence type="ECO:0000256" key="3">
    <source>
        <dbReference type="ARBA" id="ARBA00023239"/>
    </source>
</evidence>
<dbReference type="InterPro" id="IPR050684">
    <property type="entry name" value="HTH-Siroheme_Decarb"/>
</dbReference>
<sequence>MVINCVSALEDDVICGYHHFYKNESGPKYSGRSQGWDMAIKFTEIEENILALAGSTLSESATPYADIAEKAGTDEKTVLELLTRLKDEKIIRRFGATLRHQKAGYGANAMVAWRVEESQNPEKIGEQMAKRSEISHCYLRTVYPDWPYNLYTMIHGKGPDDCKKVVKELMAETGITDHCILRSLKELKKTSMKYF</sequence>
<organism evidence="9 10">
    <name type="scientific">Maridesulfovibrio ferrireducens</name>
    <dbReference type="NCBI Taxonomy" id="246191"/>
    <lineage>
        <taxon>Bacteria</taxon>
        <taxon>Pseudomonadati</taxon>
        <taxon>Thermodesulfobacteriota</taxon>
        <taxon>Desulfovibrionia</taxon>
        <taxon>Desulfovibrionales</taxon>
        <taxon>Desulfovibrionaceae</taxon>
        <taxon>Maridesulfovibrio</taxon>
    </lineage>
</organism>
<evidence type="ECO:0000259" key="8">
    <source>
        <dbReference type="Pfam" id="PF22451"/>
    </source>
</evidence>
<keyword evidence="3" id="KW-0456">Lyase</keyword>
<keyword evidence="10" id="KW-1185">Reference proteome</keyword>
<dbReference type="Proteomes" id="UP000199053">
    <property type="component" value="Unassembled WGS sequence"/>
</dbReference>
<dbReference type="InterPro" id="IPR019888">
    <property type="entry name" value="Tscrpt_reg_AsnC-like"/>
</dbReference>
<dbReference type="SUPFAM" id="SSF46785">
    <property type="entry name" value="Winged helix' DNA-binding domain"/>
    <property type="match status" value="1"/>
</dbReference>
<feature type="domain" description="Siroheme decarboxylase AsnC-like ligand binding" evidence="7">
    <location>
        <begin position="102"/>
        <end position="188"/>
    </location>
</feature>
<dbReference type="GO" id="GO:0006783">
    <property type="term" value="P:heme biosynthetic process"/>
    <property type="evidence" value="ECO:0007669"/>
    <property type="project" value="UniProtKB-KW"/>
</dbReference>
<dbReference type="EC" id="4.1.1.111" evidence="5"/>
<gene>
    <name evidence="9" type="ORF">SAMN05660337_1831</name>
</gene>
<dbReference type="SMART" id="SM00344">
    <property type="entry name" value="HTH_ASNC"/>
    <property type="match status" value="1"/>
</dbReference>
<dbReference type="InterPro" id="IPR053953">
    <property type="entry name" value="NirdL-like_HTH"/>
</dbReference>
<evidence type="ECO:0000256" key="5">
    <source>
        <dbReference type="ARBA" id="ARBA00023471"/>
    </source>
</evidence>
<dbReference type="Gene3D" id="3.30.70.3460">
    <property type="match status" value="1"/>
</dbReference>
<accession>A0A1G9G4F3</accession>
<dbReference type="PANTHER" id="PTHR43413:SF1">
    <property type="entry name" value="SIROHEME DECARBOXYLASE NIRL SUBUNIT"/>
    <property type="match status" value="1"/>
</dbReference>
<dbReference type="GO" id="GO:0016829">
    <property type="term" value="F:lyase activity"/>
    <property type="evidence" value="ECO:0007669"/>
    <property type="project" value="UniProtKB-KW"/>
</dbReference>
<evidence type="ECO:0000259" key="7">
    <source>
        <dbReference type="Pfam" id="PF17805"/>
    </source>
</evidence>
<comment type="similarity">
    <text evidence="4">Belongs to the Ahb/Nir family.</text>
</comment>
<dbReference type="InterPro" id="IPR036390">
    <property type="entry name" value="WH_DNA-bd_sf"/>
</dbReference>
<dbReference type="AlphaFoldDB" id="A0A1G9G4F3"/>
<proteinExistence type="inferred from homology"/>
<dbReference type="PANTHER" id="PTHR43413">
    <property type="entry name" value="TRANSCRIPTIONAL REGULATOR, ASNC FAMILY"/>
    <property type="match status" value="1"/>
</dbReference>
<evidence type="ECO:0000313" key="9">
    <source>
        <dbReference type="EMBL" id="SDK95594.1"/>
    </source>
</evidence>
<name>A0A1G9G4F3_9BACT</name>
<dbReference type="GO" id="GO:0003677">
    <property type="term" value="F:DNA binding"/>
    <property type="evidence" value="ECO:0007669"/>
    <property type="project" value="UniProtKB-KW"/>
</dbReference>
<dbReference type="STRING" id="246191.SAMN05660337_1831"/>
<evidence type="ECO:0000256" key="1">
    <source>
        <dbReference type="ARBA" id="ARBA00004744"/>
    </source>
</evidence>
<dbReference type="InterPro" id="IPR040523">
    <property type="entry name" value="AsnC_trans_reg2"/>
</dbReference>
<feature type="domain" description="Siroheme decarboxylase NirL-like HTH" evidence="8">
    <location>
        <begin position="47"/>
        <end position="92"/>
    </location>
</feature>
<comment type="catalytic activity">
    <reaction evidence="6">
        <text>siroheme + 2 H(+) = 12,18-didecarboxysiroheme + 2 CO2</text>
        <dbReference type="Rhea" id="RHEA:19093"/>
        <dbReference type="ChEBI" id="CHEBI:15378"/>
        <dbReference type="ChEBI" id="CHEBI:16526"/>
        <dbReference type="ChEBI" id="CHEBI:60052"/>
        <dbReference type="ChEBI" id="CHEBI:140497"/>
        <dbReference type="EC" id="4.1.1.111"/>
    </reaction>
</comment>
<keyword evidence="2" id="KW-0350">Heme biosynthesis</keyword>
<dbReference type="EMBL" id="FNGA01000002">
    <property type="protein sequence ID" value="SDK95594.1"/>
    <property type="molecule type" value="Genomic_DNA"/>
</dbReference>
<evidence type="ECO:0000256" key="4">
    <source>
        <dbReference type="ARBA" id="ARBA00023457"/>
    </source>
</evidence>